<organism evidence="4 5">
    <name type="scientific">Gluconobacter sphaericus NBRC 12467</name>
    <dbReference type="NCBI Taxonomy" id="1307951"/>
    <lineage>
        <taxon>Bacteria</taxon>
        <taxon>Pseudomonadati</taxon>
        <taxon>Pseudomonadota</taxon>
        <taxon>Alphaproteobacteria</taxon>
        <taxon>Acetobacterales</taxon>
        <taxon>Acetobacteraceae</taxon>
        <taxon>Gluconobacter</taxon>
    </lineage>
</organism>
<dbReference type="Gene3D" id="3.40.50.300">
    <property type="entry name" value="P-loop containing nucleotide triphosphate hydrolases"/>
    <property type="match status" value="2"/>
</dbReference>
<dbReference type="PANTHER" id="PTHR41259:SF1">
    <property type="entry name" value="DOUBLE-STRAND BREAK REPAIR RAD50 ATPASE, PUTATIVE-RELATED"/>
    <property type="match status" value="1"/>
</dbReference>
<evidence type="ECO:0000259" key="3">
    <source>
        <dbReference type="Pfam" id="PF13514"/>
    </source>
</evidence>
<protein>
    <submittedName>
        <fullName evidence="4">Sugar translocase</fullName>
    </submittedName>
</protein>
<reference evidence="5" key="1">
    <citation type="journal article" date="2019" name="Int. J. Syst. Evol. Microbiol.">
        <title>The Global Catalogue of Microorganisms (GCM) 10K type strain sequencing project: providing services to taxonomists for standard genome sequencing and annotation.</title>
        <authorList>
            <consortium name="The Broad Institute Genomics Platform"/>
            <consortium name="The Broad Institute Genome Sequencing Center for Infectious Disease"/>
            <person name="Wu L."/>
            <person name="Ma J."/>
        </authorList>
    </citation>
    <scope>NUCLEOTIDE SEQUENCE [LARGE SCALE GENOMIC DNA]</scope>
    <source>
        <strain evidence="5">NBRC 12467</strain>
    </source>
</reference>
<keyword evidence="1" id="KW-0175">Coiled coil</keyword>
<dbReference type="InterPro" id="IPR027417">
    <property type="entry name" value="P-loop_NTPase"/>
</dbReference>
<dbReference type="Pfam" id="PF13514">
    <property type="entry name" value="AAA_27"/>
    <property type="match status" value="1"/>
</dbReference>
<feature type="region of interest" description="Disordered" evidence="2">
    <location>
        <begin position="509"/>
        <end position="539"/>
    </location>
</feature>
<dbReference type="InterPro" id="IPR038734">
    <property type="entry name" value="YhaN_AAA"/>
</dbReference>
<keyword evidence="5" id="KW-1185">Reference proteome</keyword>
<proteinExistence type="predicted"/>
<comment type="caution">
    <text evidence="4">The sequence shown here is derived from an EMBL/GenBank/DDBJ whole genome shotgun (WGS) entry which is preliminary data.</text>
</comment>
<accession>A0AA37WC87</accession>
<dbReference type="EMBL" id="BSNZ01000031">
    <property type="protein sequence ID" value="GLQ86018.1"/>
    <property type="molecule type" value="Genomic_DNA"/>
</dbReference>
<evidence type="ECO:0000313" key="5">
    <source>
        <dbReference type="Proteomes" id="UP001156708"/>
    </source>
</evidence>
<name>A0AA37WC87_9PROT</name>
<dbReference type="SUPFAM" id="SSF52540">
    <property type="entry name" value="P-loop containing nucleoside triphosphate hydrolases"/>
    <property type="match status" value="1"/>
</dbReference>
<gene>
    <name evidence="4" type="ORF">GCM10007872_29280</name>
</gene>
<dbReference type="AlphaFoldDB" id="A0AA37WC87"/>
<feature type="compositionally biased region" description="Basic and acidic residues" evidence="2">
    <location>
        <begin position="513"/>
        <end position="528"/>
    </location>
</feature>
<evidence type="ECO:0000256" key="2">
    <source>
        <dbReference type="SAM" id="MobiDB-lite"/>
    </source>
</evidence>
<dbReference type="PANTHER" id="PTHR41259">
    <property type="entry name" value="DOUBLE-STRAND BREAK REPAIR RAD50 ATPASE, PUTATIVE-RELATED"/>
    <property type="match status" value="1"/>
</dbReference>
<dbReference type="RefSeq" id="WP_141353332.1">
    <property type="nucleotide sequence ID" value="NZ_BARA01000018.1"/>
</dbReference>
<sequence length="1139" mass="127159">MRFERLDLLRYGGFQDATLTFPKGARDLHVIYGPNEAGKSTTLCAIRDFLFGFPHHVARGDWMTAASLLRVGACLEQDGTVFEGLRRRGRNQTLFATDDKTALDDLTLTLRSWLGGLDAKGFEAAWALDHARLREGGEEMRRLKDDAGLQILAAGLGLEGIGKLATTLQEEVNSEWKSGRARSALQQAKQKLKDLQQTLRQDTTTARQLSIANKAVSVSESERTACEKQAQALGVRRRTNSRLKATSVPIQKLMETEAEIATFPHWDLTAQDCARIEKTLETLHRDEEALSITRQKLETLSGQVRDYGEPHPVLAEQDAIRALLGRAVLVARLEAAVGDRQARLTRDGIWLEQFRARHGCEAGALPELSELDDLDQRLQARALLQTQAQDLGARLRETEQALGALRPRSVPDTDEKADGERLRLFRLELDEARSLGKLDELIDSLSDEVARHENVTAAAYGALLPWRTTGANPKAELTALALPDMAVLEEELRLRTALDEQRRAACDDAQATETEHARLEQQRRRLEESGQAVSREQLSAARQERDRLWQEMDRHCQSGDIPPSAIREAFGVLVQNADGLADRRHDHAEQSAQLAALSRQVEDLVLRTAEARRRTAHAEAELDRRDAAWSALLETLGAPVLPPAPLQVWITRRQEALEAEEQLQVTRSQLQAATETRADMCRRLQVFVPASPSDRLAAQIRQAASVLERDEAEARQNETRIAEQRRLLEAVAKDRAALVALERSLAQWDEDWALACQACHYPGRPDRTDLLDVREARTIQSRMDSEQKEQVAEARDIAAFHDELRVFLQRHGQGSAVELETFLTQKLGLEQKRLATVQAHAALEAEIAQKDLKIASLMAELVPVRSTLGLGPNDDLRRALSRACERAGLCETREGLRDQILQAGNGRPLDILLEEARETDPAQLEQEFEAIEAETTALNARRSEVDERLFNARAVLAGLENARGVHETAEEIQETEAEIAERASRYVSLRLQQLMLSRLVEQGRQQAHGPLLTRAGALFSRLTLGRYVGLATEEDGSDGLVLAGCRPGNTALVPVYAMSEGTRDQLYLALRLASVEQALERGIRLPFLADDLFVTFDEERTDAGLKILAEISEKTQVLFFTHHRYILNQSKEICSFIEL</sequence>
<dbReference type="Proteomes" id="UP001156708">
    <property type="component" value="Unassembled WGS sequence"/>
</dbReference>
<evidence type="ECO:0000313" key="4">
    <source>
        <dbReference type="EMBL" id="GLQ86018.1"/>
    </source>
</evidence>
<feature type="coiled-coil region" evidence="1">
    <location>
        <begin position="656"/>
        <end position="727"/>
    </location>
</feature>
<feature type="domain" description="YhaN AAA" evidence="3">
    <location>
        <begin position="1"/>
        <end position="208"/>
    </location>
</feature>
<feature type="coiled-coil region" evidence="1">
    <location>
        <begin position="178"/>
        <end position="205"/>
    </location>
</feature>
<evidence type="ECO:0000256" key="1">
    <source>
        <dbReference type="SAM" id="Coils"/>
    </source>
</evidence>